<keyword evidence="3" id="KW-1185">Reference proteome</keyword>
<protein>
    <submittedName>
        <fullName evidence="2">Uncharacterized protein</fullName>
    </submittedName>
</protein>
<sequence length="111" mass="11719">MNHGNVDPASNVEGGQNVSSQHSTVESDLSKGNENAALDKAKENSGETTTNCPIRAIGSETEKEQKAPVAGGSISVCFKTWAGKYAPEDIAKLQEADAEISLKRRSMLEGV</sequence>
<dbReference type="EMBL" id="JAIWYP010000004">
    <property type="protein sequence ID" value="KAH3841738.1"/>
    <property type="molecule type" value="Genomic_DNA"/>
</dbReference>
<name>A0A9D4QSQ4_DREPO</name>
<accession>A0A9D4QSQ4</accession>
<comment type="caution">
    <text evidence="2">The sequence shown here is derived from an EMBL/GenBank/DDBJ whole genome shotgun (WGS) entry which is preliminary data.</text>
</comment>
<evidence type="ECO:0000256" key="1">
    <source>
        <dbReference type="SAM" id="MobiDB-lite"/>
    </source>
</evidence>
<feature type="region of interest" description="Disordered" evidence="1">
    <location>
        <begin position="1"/>
        <end position="69"/>
    </location>
</feature>
<dbReference type="AlphaFoldDB" id="A0A9D4QSQ4"/>
<evidence type="ECO:0000313" key="2">
    <source>
        <dbReference type="EMBL" id="KAH3841738.1"/>
    </source>
</evidence>
<organism evidence="2 3">
    <name type="scientific">Dreissena polymorpha</name>
    <name type="common">Zebra mussel</name>
    <name type="synonym">Mytilus polymorpha</name>
    <dbReference type="NCBI Taxonomy" id="45954"/>
    <lineage>
        <taxon>Eukaryota</taxon>
        <taxon>Metazoa</taxon>
        <taxon>Spiralia</taxon>
        <taxon>Lophotrochozoa</taxon>
        <taxon>Mollusca</taxon>
        <taxon>Bivalvia</taxon>
        <taxon>Autobranchia</taxon>
        <taxon>Heteroconchia</taxon>
        <taxon>Euheterodonta</taxon>
        <taxon>Imparidentia</taxon>
        <taxon>Neoheterodontei</taxon>
        <taxon>Myida</taxon>
        <taxon>Dreissenoidea</taxon>
        <taxon>Dreissenidae</taxon>
        <taxon>Dreissena</taxon>
    </lineage>
</organism>
<feature type="compositionally biased region" description="Polar residues" evidence="1">
    <location>
        <begin position="13"/>
        <end position="33"/>
    </location>
</feature>
<gene>
    <name evidence="2" type="ORF">DPMN_115214</name>
</gene>
<reference evidence="2" key="1">
    <citation type="journal article" date="2019" name="bioRxiv">
        <title>The Genome of the Zebra Mussel, Dreissena polymorpha: A Resource for Invasive Species Research.</title>
        <authorList>
            <person name="McCartney M.A."/>
            <person name="Auch B."/>
            <person name="Kono T."/>
            <person name="Mallez S."/>
            <person name="Zhang Y."/>
            <person name="Obille A."/>
            <person name="Becker A."/>
            <person name="Abrahante J.E."/>
            <person name="Garbe J."/>
            <person name="Badalamenti J.P."/>
            <person name="Herman A."/>
            <person name="Mangelson H."/>
            <person name="Liachko I."/>
            <person name="Sullivan S."/>
            <person name="Sone E.D."/>
            <person name="Koren S."/>
            <person name="Silverstein K.A.T."/>
            <person name="Beckman K.B."/>
            <person name="Gohl D.M."/>
        </authorList>
    </citation>
    <scope>NUCLEOTIDE SEQUENCE</scope>
    <source>
        <strain evidence="2">Duluth1</strain>
        <tissue evidence="2">Whole animal</tissue>
    </source>
</reference>
<reference evidence="2" key="2">
    <citation type="submission" date="2020-11" db="EMBL/GenBank/DDBJ databases">
        <authorList>
            <person name="McCartney M.A."/>
            <person name="Auch B."/>
            <person name="Kono T."/>
            <person name="Mallez S."/>
            <person name="Becker A."/>
            <person name="Gohl D.M."/>
            <person name="Silverstein K.A.T."/>
            <person name="Koren S."/>
            <person name="Bechman K.B."/>
            <person name="Herman A."/>
            <person name="Abrahante J.E."/>
            <person name="Garbe J."/>
        </authorList>
    </citation>
    <scope>NUCLEOTIDE SEQUENCE</scope>
    <source>
        <strain evidence="2">Duluth1</strain>
        <tissue evidence="2">Whole animal</tissue>
    </source>
</reference>
<dbReference type="Proteomes" id="UP000828390">
    <property type="component" value="Unassembled WGS sequence"/>
</dbReference>
<proteinExistence type="predicted"/>
<evidence type="ECO:0000313" key="3">
    <source>
        <dbReference type="Proteomes" id="UP000828390"/>
    </source>
</evidence>